<evidence type="ECO:0000313" key="4">
    <source>
        <dbReference type="Proteomes" id="UP000736373"/>
    </source>
</evidence>
<evidence type="ECO:0000256" key="2">
    <source>
        <dbReference type="SAM" id="Phobius"/>
    </source>
</evidence>
<gene>
    <name evidence="3" type="ORF">F6X42_24045</name>
</gene>
<dbReference type="EMBL" id="VZQQ01000021">
    <property type="protein sequence ID" value="MBC8749539.1"/>
    <property type="molecule type" value="Genomic_DNA"/>
</dbReference>
<feature type="transmembrane region" description="Helical" evidence="2">
    <location>
        <begin position="78"/>
        <end position="97"/>
    </location>
</feature>
<reference evidence="3 4" key="1">
    <citation type="submission" date="2019-09" db="EMBL/GenBank/DDBJ databases">
        <title>Paraburkholderia podalyriae sp. nov., A South African Podalyria-associated rhizobium.</title>
        <authorList>
            <person name="Mavima L."/>
            <person name="Beukes C.W."/>
            <person name="Palmer M."/>
            <person name="De Meyer S.E."/>
            <person name="James E.K."/>
            <person name="Maluk M."/>
            <person name="Avontuur J.R."/>
            <person name="Chan W.Y."/>
            <person name="Venter S.N."/>
            <person name="Steenkamp E.T."/>
        </authorList>
    </citation>
    <scope>NUCLEOTIDE SEQUENCE [LARGE SCALE GENOMIC DNA]</scope>
    <source>
        <strain evidence="3 4">WC7.3b</strain>
    </source>
</reference>
<feature type="transmembrane region" description="Helical" evidence="2">
    <location>
        <begin position="6"/>
        <end position="26"/>
    </location>
</feature>
<feature type="transmembrane region" description="Helical" evidence="2">
    <location>
        <begin position="47"/>
        <end position="66"/>
    </location>
</feature>
<feature type="region of interest" description="Disordered" evidence="1">
    <location>
        <begin position="107"/>
        <end position="137"/>
    </location>
</feature>
<dbReference type="RefSeq" id="WP_187636538.1">
    <property type="nucleotide sequence ID" value="NZ_VZQQ01000021.1"/>
</dbReference>
<sequence length="242" mass="26644">MQTLDLFNLELVIAASGYFAIAWFLIVPQLDRLERERALMLLLIPQMLRHIGLVFAVPGVVAGAYPSTLGQQIAYGDMATAAIAVVAFTALGFRLRLAGAASVDRQRPWQRRPDRGRNPLFEPRRNRSSSRGLVRARHVGAAQRRQSRLSLSCIAATGGKCSAGRMVIDIDEGVPEFDEFGGVLLLGPRLPRWGALKRLPYRGVYTPWRSKAHNAKPRPAIRCGTYPRIRAAIHQAAAMPAA</sequence>
<feature type="compositionally biased region" description="Basic and acidic residues" evidence="1">
    <location>
        <begin position="107"/>
        <end position="125"/>
    </location>
</feature>
<organism evidence="3 4">
    <name type="scientific">Paraburkholderia podalyriae</name>
    <dbReference type="NCBI Taxonomy" id="1938811"/>
    <lineage>
        <taxon>Bacteria</taxon>
        <taxon>Pseudomonadati</taxon>
        <taxon>Pseudomonadota</taxon>
        <taxon>Betaproteobacteria</taxon>
        <taxon>Burkholderiales</taxon>
        <taxon>Burkholderiaceae</taxon>
        <taxon>Paraburkholderia</taxon>
    </lineage>
</organism>
<keyword evidence="2" id="KW-1133">Transmembrane helix</keyword>
<proteinExistence type="predicted"/>
<name>A0ABR7PTG4_9BURK</name>
<keyword evidence="4" id="KW-1185">Reference proteome</keyword>
<accession>A0ABR7PTG4</accession>
<evidence type="ECO:0000313" key="3">
    <source>
        <dbReference type="EMBL" id="MBC8749539.1"/>
    </source>
</evidence>
<keyword evidence="2" id="KW-0472">Membrane</keyword>
<dbReference type="Proteomes" id="UP000736373">
    <property type="component" value="Unassembled WGS sequence"/>
</dbReference>
<evidence type="ECO:0000256" key="1">
    <source>
        <dbReference type="SAM" id="MobiDB-lite"/>
    </source>
</evidence>
<comment type="caution">
    <text evidence="3">The sequence shown here is derived from an EMBL/GenBank/DDBJ whole genome shotgun (WGS) entry which is preliminary data.</text>
</comment>
<keyword evidence="2" id="KW-0812">Transmembrane</keyword>
<protein>
    <submittedName>
        <fullName evidence="3">Uncharacterized protein</fullName>
    </submittedName>
</protein>